<evidence type="ECO:0000313" key="2">
    <source>
        <dbReference type="Proteomes" id="UP001188597"/>
    </source>
</evidence>
<keyword evidence="2" id="KW-1185">Reference proteome</keyword>
<name>A0AA88UZS7_9ASTE</name>
<dbReference type="Proteomes" id="UP001188597">
    <property type="component" value="Unassembled WGS sequence"/>
</dbReference>
<dbReference type="AlphaFoldDB" id="A0AA88UZS7"/>
<comment type="caution">
    <text evidence="1">The sequence shown here is derived from an EMBL/GenBank/DDBJ whole genome shotgun (WGS) entry which is preliminary data.</text>
</comment>
<evidence type="ECO:0000313" key="1">
    <source>
        <dbReference type="EMBL" id="KAK2999007.1"/>
    </source>
</evidence>
<gene>
    <name evidence="1" type="ORF">RJ639_023405</name>
</gene>
<dbReference type="InterPro" id="IPR029071">
    <property type="entry name" value="Ubiquitin-like_domsf"/>
</dbReference>
<dbReference type="EMBL" id="JAVXUP010003418">
    <property type="protein sequence ID" value="KAK2999007.1"/>
    <property type="molecule type" value="Genomic_DNA"/>
</dbReference>
<reference evidence="1" key="1">
    <citation type="submission" date="2022-12" db="EMBL/GenBank/DDBJ databases">
        <title>Draft genome assemblies for two species of Escallonia (Escalloniales).</title>
        <authorList>
            <person name="Chanderbali A."/>
            <person name="Dervinis C."/>
            <person name="Anghel I."/>
            <person name="Soltis D."/>
            <person name="Soltis P."/>
            <person name="Zapata F."/>
        </authorList>
    </citation>
    <scope>NUCLEOTIDE SEQUENCE</scope>
    <source>
        <strain evidence="1">UCBG64.0493</strain>
        <tissue evidence="1">Leaf</tissue>
    </source>
</reference>
<dbReference type="Gene3D" id="3.10.20.90">
    <property type="entry name" value="Phosphatidylinositol 3-kinase Catalytic Subunit, Chain A, domain 1"/>
    <property type="match status" value="1"/>
</dbReference>
<organism evidence="1 2">
    <name type="scientific">Escallonia herrerae</name>
    <dbReference type="NCBI Taxonomy" id="1293975"/>
    <lineage>
        <taxon>Eukaryota</taxon>
        <taxon>Viridiplantae</taxon>
        <taxon>Streptophyta</taxon>
        <taxon>Embryophyta</taxon>
        <taxon>Tracheophyta</taxon>
        <taxon>Spermatophyta</taxon>
        <taxon>Magnoliopsida</taxon>
        <taxon>eudicotyledons</taxon>
        <taxon>Gunneridae</taxon>
        <taxon>Pentapetalae</taxon>
        <taxon>asterids</taxon>
        <taxon>campanulids</taxon>
        <taxon>Escalloniales</taxon>
        <taxon>Escalloniaceae</taxon>
        <taxon>Escallonia</taxon>
    </lineage>
</organism>
<accession>A0AA88UZS7</accession>
<protein>
    <submittedName>
        <fullName evidence="1">Uncharacterized protein</fullName>
    </submittedName>
</protein>
<sequence length="86" mass="9632">MSSQLKKLMNAYFDRESVEMASIAFLLDGRRLPVEQTPNKMLKQEEQQFLGEAICTLSEAEHAAAEVALNVPRSSSCRLIPLLHSL</sequence>
<proteinExistence type="predicted"/>
<dbReference type="SUPFAM" id="SSF54236">
    <property type="entry name" value="Ubiquitin-like"/>
    <property type="match status" value="1"/>
</dbReference>